<dbReference type="GeneID" id="66162917"/>
<feature type="compositionally biased region" description="Low complexity" evidence="1">
    <location>
        <begin position="91"/>
        <end position="107"/>
    </location>
</feature>
<gene>
    <name evidence="2" type="ORF">KN1_11810</name>
</gene>
<accession>A0A8D5ZHP4</accession>
<evidence type="ECO:0000313" key="2">
    <source>
        <dbReference type="EMBL" id="BCU69884.1"/>
    </source>
</evidence>
<keyword evidence="3" id="KW-1185">Reference proteome</keyword>
<feature type="compositionally biased region" description="Pro residues" evidence="1">
    <location>
        <begin position="132"/>
        <end position="144"/>
    </location>
</feature>
<organism evidence="2 3">
    <name type="scientific">Stygiolobus caldivivus</name>
    <dbReference type="NCBI Taxonomy" id="2824673"/>
    <lineage>
        <taxon>Archaea</taxon>
        <taxon>Thermoproteota</taxon>
        <taxon>Thermoprotei</taxon>
        <taxon>Sulfolobales</taxon>
        <taxon>Sulfolobaceae</taxon>
        <taxon>Stygiolobus</taxon>
    </lineage>
</organism>
<feature type="region of interest" description="Disordered" evidence="1">
    <location>
        <begin position="90"/>
        <end position="167"/>
    </location>
</feature>
<protein>
    <submittedName>
        <fullName evidence="2">Uncharacterized protein</fullName>
    </submittedName>
</protein>
<dbReference type="RefSeq" id="WP_221289921.1">
    <property type="nucleotide sequence ID" value="NZ_AP024597.1"/>
</dbReference>
<dbReference type="Proteomes" id="UP000825123">
    <property type="component" value="Chromosome"/>
</dbReference>
<evidence type="ECO:0000313" key="3">
    <source>
        <dbReference type="Proteomes" id="UP000825123"/>
    </source>
</evidence>
<proteinExistence type="predicted"/>
<sequence>MEKTFQMDNVDVYTIHDRLVGELQNNGFEIHRDEPRDNGFKIFVRRGEEHGEVELFNDWGTVRLITHGALEWELMNIAEPVVNQGTVAPYQRPVQTPPQLTQQQSPPMQYPPTQQPPFPQQPYQPQQQIQRPPMPPQVQPPPQVPQTLQPQVQQPYQPTPQGGSPEHTQLVNVLVQSGYQIEVNTVNGQVFFIRGRKGNYVIDIEGRSQP</sequence>
<feature type="compositionally biased region" description="Pro residues" evidence="1">
    <location>
        <begin position="108"/>
        <end position="122"/>
    </location>
</feature>
<dbReference type="KEGG" id="csty:KN1_11810"/>
<feature type="compositionally biased region" description="Low complexity" evidence="1">
    <location>
        <begin position="145"/>
        <end position="161"/>
    </location>
</feature>
<name>A0A8D5ZHP4_9CREN</name>
<dbReference type="EMBL" id="AP024597">
    <property type="protein sequence ID" value="BCU69884.1"/>
    <property type="molecule type" value="Genomic_DNA"/>
</dbReference>
<dbReference type="AlphaFoldDB" id="A0A8D5ZHP4"/>
<evidence type="ECO:0000256" key="1">
    <source>
        <dbReference type="SAM" id="MobiDB-lite"/>
    </source>
</evidence>
<reference evidence="2 3" key="1">
    <citation type="submission" date="2021-04" db="EMBL/GenBank/DDBJ databases">
        <title>Complete genome sequence of Stygiolobus sp. KN-1.</title>
        <authorList>
            <person name="Nakamura K."/>
            <person name="Sakai H."/>
            <person name="Kurosawa N."/>
        </authorList>
    </citation>
    <scope>NUCLEOTIDE SEQUENCE [LARGE SCALE GENOMIC DNA]</scope>
    <source>
        <strain evidence="2 3">KN-1</strain>
    </source>
</reference>